<dbReference type="EMBL" id="FCNL01000041">
    <property type="protein sequence ID" value="CVI25152.1"/>
    <property type="molecule type" value="Genomic_DNA"/>
</dbReference>
<reference evidence="2 3" key="1">
    <citation type="submission" date="2016-01" db="EMBL/GenBank/DDBJ databases">
        <authorList>
            <person name="Regsiter A."/>
            <person name="william w."/>
        </authorList>
    </citation>
    <scope>NUCLEOTIDE SEQUENCE [LARGE SCALE GENOMIC DNA]</scope>
    <source>
        <strain evidence="2 3">B6</strain>
    </source>
</reference>
<comment type="caution">
    <text evidence="2">The sequence shown here is derived from an EMBL/GenBank/DDBJ whole genome shotgun (WGS) entry which is preliminary data.</text>
</comment>
<gene>
    <name evidence="2" type="ORF">AGR4A_pAt20024</name>
</gene>
<evidence type="ECO:0000313" key="3">
    <source>
        <dbReference type="Proteomes" id="UP000192074"/>
    </source>
</evidence>
<evidence type="ECO:0000313" key="2">
    <source>
        <dbReference type="EMBL" id="CVI25152.1"/>
    </source>
</evidence>
<dbReference type="AlphaFoldDB" id="A0A822VED6"/>
<proteinExistence type="predicted"/>
<feature type="region of interest" description="Disordered" evidence="1">
    <location>
        <begin position="20"/>
        <end position="46"/>
    </location>
</feature>
<accession>A0A822VED6</accession>
<dbReference type="Proteomes" id="UP000192074">
    <property type="component" value="Unassembled WGS sequence"/>
</dbReference>
<protein>
    <submittedName>
        <fullName evidence="2">Uncharacterized protein</fullName>
    </submittedName>
</protein>
<organism evidence="2 3">
    <name type="scientific">Agrobacterium tumefaciens str. B6</name>
    <dbReference type="NCBI Taxonomy" id="1183423"/>
    <lineage>
        <taxon>Bacteria</taxon>
        <taxon>Pseudomonadati</taxon>
        <taxon>Pseudomonadota</taxon>
        <taxon>Alphaproteobacteria</taxon>
        <taxon>Hyphomicrobiales</taxon>
        <taxon>Rhizobiaceae</taxon>
        <taxon>Rhizobium/Agrobacterium group</taxon>
        <taxon>Agrobacterium</taxon>
        <taxon>Agrobacterium tumefaciens complex</taxon>
    </lineage>
</organism>
<name>A0A822VED6_AGRTU</name>
<sequence>MQTVGDSLWYDTSRKELETFPFPSGESPEVMATRPGDRHKSLVHVV</sequence>
<evidence type="ECO:0000256" key="1">
    <source>
        <dbReference type="SAM" id="MobiDB-lite"/>
    </source>
</evidence>